<keyword evidence="1" id="KW-0812">Transmembrane</keyword>
<dbReference type="RefSeq" id="WP_165983216.1">
    <property type="nucleotide sequence ID" value="NZ_CP037954.1"/>
</dbReference>
<dbReference type="Pfam" id="PF06713">
    <property type="entry name" value="bPH_4"/>
    <property type="match status" value="1"/>
</dbReference>
<keyword evidence="1" id="KW-0472">Membrane</keyword>
<sequence>MNTEKLVFKTKIGKNYLGLYIAMLLVILIMTIFVYNAAHDPSMFSFMAGIWIVALLFMVSTFFLLKIKIEDEFIKVDLLYPIYKVDIRTITTVTTGKTMWFGLHKHGTAAKGLIISSRLKNDLYITPEKQNLFLQKILEINPEIIIEKAEG</sequence>
<dbReference type="GO" id="GO:0030153">
    <property type="term" value="P:bacteriocin immunity"/>
    <property type="evidence" value="ECO:0007669"/>
    <property type="project" value="InterPro"/>
</dbReference>
<feature type="transmembrane region" description="Helical" evidence="1">
    <location>
        <begin position="16"/>
        <end position="38"/>
    </location>
</feature>
<evidence type="ECO:0000259" key="2">
    <source>
        <dbReference type="Pfam" id="PF06713"/>
    </source>
</evidence>
<gene>
    <name evidence="3" type="ORF">NBC122_02182</name>
</gene>
<keyword evidence="1" id="KW-1133">Transmembrane helix</keyword>
<keyword evidence="4" id="KW-1185">Reference proteome</keyword>
<proteinExistence type="predicted"/>
<dbReference type="AlphaFoldDB" id="A0A4P6ZHE1"/>
<organism evidence="3 4">
    <name type="scientific">Chryseobacterium salivictor</name>
    <dbReference type="NCBI Taxonomy" id="2547600"/>
    <lineage>
        <taxon>Bacteria</taxon>
        <taxon>Pseudomonadati</taxon>
        <taxon>Bacteroidota</taxon>
        <taxon>Flavobacteriia</taxon>
        <taxon>Flavobacteriales</taxon>
        <taxon>Weeksellaceae</taxon>
        <taxon>Chryseobacterium group</taxon>
        <taxon>Chryseobacterium</taxon>
    </lineage>
</organism>
<dbReference type="InterPro" id="IPR009589">
    <property type="entry name" value="PH_YyaB-like"/>
</dbReference>
<dbReference type="Proteomes" id="UP000294419">
    <property type="component" value="Chromosome"/>
</dbReference>
<evidence type="ECO:0000313" key="4">
    <source>
        <dbReference type="Proteomes" id="UP000294419"/>
    </source>
</evidence>
<dbReference type="KEGG" id="csal:NBC122_02182"/>
<accession>A0A4P6ZHE1</accession>
<reference evidence="3 4" key="1">
    <citation type="submission" date="2019-03" db="EMBL/GenBank/DDBJ databases">
        <authorList>
            <person name="Kim H."/>
            <person name="Yu S.-M."/>
        </authorList>
    </citation>
    <scope>NUCLEOTIDE SEQUENCE [LARGE SCALE GENOMIC DNA]</scope>
    <source>
        <strain evidence="3 4">NBC122</strain>
    </source>
</reference>
<evidence type="ECO:0000313" key="3">
    <source>
        <dbReference type="EMBL" id="QBO58988.1"/>
    </source>
</evidence>
<evidence type="ECO:0000256" key="1">
    <source>
        <dbReference type="SAM" id="Phobius"/>
    </source>
</evidence>
<protein>
    <recommendedName>
        <fullName evidence="2">Uncharacterized protein YyaB-like PH domain-containing protein</fullName>
    </recommendedName>
</protein>
<name>A0A4P6ZHE1_9FLAO</name>
<dbReference type="EMBL" id="CP037954">
    <property type="protein sequence ID" value="QBO58988.1"/>
    <property type="molecule type" value="Genomic_DNA"/>
</dbReference>
<feature type="transmembrane region" description="Helical" evidence="1">
    <location>
        <begin position="44"/>
        <end position="65"/>
    </location>
</feature>
<feature type="domain" description="Uncharacterized protein YyaB-like PH" evidence="2">
    <location>
        <begin position="73"/>
        <end position="141"/>
    </location>
</feature>